<dbReference type="PANTHER" id="PTHR32060">
    <property type="entry name" value="TAIL-SPECIFIC PROTEASE"/>
    <property type="match status" value="1"/>
</dbReference>
<accession>A0A964E2F6</accession>
<keyword evidence="8" id="KW-1185">Reference proteome</keyword>
<dbReference type="CDD" id="cd07560">
    <property type="entry name" value="Peptidase_S41_CPP"/>
    <property type="match status" value="1"/>
</dbReference>
<dbReference type="AlphaFoldDB" id="A0A964E2F6"/>
<evidence type="ECO:0000256" key="2">
    <source>
        <dbReference type="ARBA" id="ARBA00022670"/>
    </source>
</evidence>
<dbReference type="Proteomes" id="UP000721844">
    <property type="component" value="Unassembled WGS sequence"/>
</dbReference>
<dbReference type="CDD" id="cd06782">
    <property type="entry name" value="cpPDZ_CPP-like"/>
    <property type="match status" value="1"/>
</dbReference>
<keyword evidence="4 5" id="KW-0720">Serine protease</keyword>
<dbReference type="GO" id="GO:0008236">
    <property type="term" value="F:serine-type peptidase activity"/>
    <property type="evidence" value="ECO:0007669"/>
    <property type="project" value="UniProtKB-KW"/>
</dbReference>
<keyword evidence="3 5" id="KW-0378">Hydrolase</keyword>
<dbReference type="RefSeq" id="WP_227304821.1">
    <property type="nucleotide sequence ID" value="NZ_JAESVA010000001.1"/>
</dbReference>
<dbReference type="Gene3D" id="3.90.226.10">
    <property type="entry name" value="2-enoyl-CoA Hydratase, Chain A, domain 1"/>
    <property type="match status" value="1"/>
</dbReference>
<dbReference type="GO" id="GO:0030288">
    <property type="term" value="C:outer membrane-bounded periplasmic space"/>
    <property type="evidence" value="ECO:0007669"/>
    <property type="project" value="TreeGrafter"/>
</dbReference>
<dbReference type="SMART" id="SM00228">
    <property type="entry name" value="PDZ"/>
    <property type="match status" value="1"/>
</dbReference>
<evidence type="ECO:0000256" key="1">
    <source>
        <dbReference type="ARBA" id="ARBA00009179"/>
    </source>
</evidence>
<dbReference type="GO" id="GO:0007165">
    <property type="term" value="P:signal transduction"/>
    <property type="evidence" value="ECO:0007669"/>
    <property type="project" value="TreeGrafter"/>
</dbReference>
<evidence type="ECO:0000259" key="6">
    <source>
        <dbReference type="PROSITE" id="PS50106"/>
    </source>
</evidence>
<dbReference type="InterPro" id="IPR005151">
    <property type="entry name" value="Tail-specific_protease"/>
</dbReference>
<dbReference type="Pfam" id="PF03572">
    <property type="entry name" value="Peptidase_S41"/>
    <property type="match status" value="1"/>
</dbReference>
<dbReference type="InterPro" id="IPR055210">
    <property type="entry name" value="CtpA/B_N"/>
</dbReference>
<dbReference type="PROSITE" id="PS50106">
    <property type="entry name" value="PDZ"/>
    <property type="match status" value="1"/>
</dbReference>
<sequence>MKFRSGLLIGSAFVAGIALAPTSDVLLHRFGGALGIPHALAAEDNASGTYQVLSLFGDVFERVKADYVTPVNDQSLVENAINGMLAGLDPHSAYMNAQEYRDMQAQTDGAFGGLGLEVSQENGFIKVISPIDGTPAAKANIKPNDLIIAIDGKSVQGLSLDTAVDEMRGPPGSAISLTIKPADKPRPVVLKLTREVINVPAVHSDLYGDTGYIRLSVFSENADQGIRDAIKKLNAESKGKLHGYILDLRNNPGGLLDQGVAVANDFLNTGEIVSTRARHPEDSEVWSAKPDGDVAGDLPMVVLINPGSASAAEIVSGALQDNRRAIIMGERSFGKGSVQTVIPLPDNSAMRLTTARYFTPSGRSIQDLGITPDIPVAESIEAANAMQPLRESDLQHAMLNPNSKQLPPLAPRTDLPAIAKSIPKQPPADWPKFDPTKPATDFQLQQAIKVVDAMKAQTSASN</sequence>
<evidence type="ECO:0000256" key="5">
    <source>
        <dbReference type="RuleBase" id="RU004404"/>
    </source>
</evidence>
<protein>
    <submittedName>
        <fullName evidence="7">S41 family peptidase</fullName>
    </submittedName>
</protein>
<keyword evidence="2 5" id="KW-0645">Protease</keyword>
<feature type="domain" description="PDZ" evidence="6">
    <location>
        <begin position="100"/>
        <end position="168"/>
    </location>
</feature>
<dbReference type="PANTHER" id="PTHR32060:SF30">
    <property type="entry name" value="CARBOXY-TERMINAL PROCESSING PROTEASE CTPA"/>
    <property type="match status" value="1"/>
</dbReference>
<comment type="similarity">
    <text evidence="1 5">Belongs to the peptidase S41A family.</text>
</comment>
<evidence type="ECO:0000313" key="8">
    <source>
        <dbReference type="Proteomes" id="UP000721844"/>
    </source>
</evidence>
<dbReference type="NCBIfam" id="TIGR00225">
    <property type="entry name" value="prc"/>
    <property type="match status" value="1"/>
</dbReference>
<organism evidence="7 8">
    <name type="scientific">Acidisoma cellulosilyticum</name>
    <dbReference type="NCBI Taxonomy" id="2802395"/>
    <lineage>
        <taxon>Bacteria</taxon>
        <taxon>Pseudomonadati</taxon>
        <taxon>Pseudomonadota</taxon>
        <taxon>Alphaproteobacteria</taxon>
        <taxon>Acetobacterales</taxon>
        <taxon>Acidocellaceae</taxon>
        <taxon>Acidisoma</taxon>
    </lineage>
</organism>
<dbReference type="Gene3D" id="2.30.42.10">
    <property type="match status" value="1"/>
</dbReference>
<dbReference type="InterPro" id="IPR001478">
    <property type="entry name" value="PDZ"/>
</dbReference>
<comment type="caution">
    <text evidence="7">The sequence shown here is derived from an EMBL/GenBank/DDBJ whole genome shotgun (WGS) entry which is preliminary data.</text>
</comment>
<evidence type="ECO:0000313" key="7">
    <source>
        <dbReference type="EMBL" id="MCB8878778.1"/>
    </source>
</evidence>
<dbReference type="FunFam" id="2.30.42.10:FF:000063">
    <property type="entry name" value="Peptidase, S41 family"/>
    <property type="match status" value="1"/>
</dbReference>
<dbReference type="EMBL" id="JAESVA010000001">
    <property type="protein sequence ID" value="MCB8878778.1"/>
    <property type="molecule type" value="Genomic_DNA"/>
</dbReference>
<dbReference type="Pfam" id="PF22694">
    <property type="entry name" value="CtpB_N-like"/>
    <property type="match status" value="1"/>
</dbReference>
<proteinExistence type="inferred from homology"/>
<reference evidence="7 8" key="1">
    <citation type="journal article" date="2021" name="Microorganisms">
        <title>Acidisoma silvae sp. nov. and Acidisomacellulosilytica sp. nov., Two Acidophilic Bacteria Isolated from Decaying Wood, Hydrolyzing Cellulose and Producing Poly-3-hydroxybutyrate.</title>
        <authorList>
            <person name="Mieszkin S."/>
            <person name="Pouder E."/>
            <person name="Uroz S."/>
            <person name="Simon-Colin C."/>
            <person name="Alain K."/>
        </authorList>
    </citation>
    <scope>NUCLEOTIDE SEQUENCE [LARGE SCALE GENOMIC DNA]</scope>
    <source>
        <strain evidence="7 8">HW T5.17</strain>
    </source>
</reference>
<dbReference type="InterPro" id="IPR004447">
    <property type="entry name" value="Peptidase_S41A"/>
</dbReference>
<name>A0A964E2F6_9PROT</name>
<dbReference type="Pfam" id="PF00595">
    <property type="entry name" value="PDZ"/>
    <property type="match status" value="1"/>
</dbReference>
<dbReference type="GO" id="GO:0006508">
    <property type="term" value="P:proteolysis"/>
    <property type="evidence" value="ECO:0007669"/>
    <property type="project" value="UniProtKB-KW"/>
</dbReference>
<dbReference type="InterPro" id="IPR036034">
    <property type="entry name" value="PDZ_sf"/>
</dbReference>
<dbReference type="SUPFAM" id="SSF50156">
    <property type="entry name" value="PDZ domain-like"/>
    <property type="match status" value="1"/>
</dbReference>
<gene>
    <name evidence="7" type="ORF">ACELLULO517_00920</name>
</gene>
<dbReference type="SUPFAM" id="SSF52096">
    <property type="entry name" value="ClpP/crotonase"/>
    <property type="match status" value="1"/>
</dbReference>
<dbReference type="Gene3D" id="3.30.750.44">
    <property type="match status" value="1"/>
</dbReference>
<evidence type="ECO:0000256" key="3">
    <source>
        <dbReference type="ARBA" id="ARBA00022801"/>
    </source>
</evidence>
<dbReference type="SMART" id="SM00245">
    <property type="entry name" value="TSPc"/>
    <property type="match status" value="1"/>
</dbReference>
<evidence type="ECO:0000256" key="4">
    <source>
        <dbReference type="ARBA" id="ARBA00022825"/>
    </source>
</evidence>
<dbReference type="InterPro" id="IPR029045">
    <property type="entry name" value="ClpP/crotonase-like_dom_sf"/>
</dbReference>
<dbReference type="GO" id="GO:0004175">
    <property type="term" value="F:endopeptidase activity"/>
    <property type="evidence" value="ECO:0007669"/>
    <property type="project" value="TreeGrafter"/>
</dbReference>